<proteinExistence type="inferred from homology"/>
<dbReference type="CDD" id="cd04604">
    <property type="entry name" value="CBS_pair_SIS_assoc"/>
    <property type="match status" value="1"/>
</dbReference>
<dbReference type="PROSITE" id="PS51464">
    <property type="entry name" value="SIS"/>
    <property type="match status" value="1"/>
</dbReference>
<sequence length="325" mass="34818">MKLLKNIQSIAKEVILKEAVAVHNLVERIDEEFEKCVNLILNSGGRVVVSGIGKSAIVGQKIVATLNSTGTPALFMHAGDAIHGDLGMIQHNDVVVVISRSGDTPEIKVLIPLLKRTGVNIIAMLSNRDSYLGRNANLVLHAFAPEEADPLNLAPTTSTTVTMALGDALAICLLEARGFTQEDFAKYHPGGSLGKRLYLKVCDIYPNNALPVVSENATLHEVILEITSKRLGATSVVRATDGSMAGIITDGDLRRMLNEHSGVVLPGLTAADIMTVNPISVGPDEYAVNALEIMQSKCITQVVVVENNQLLGFVHLHDLLREGLV</sequence>
<feature type="site" description="Catalytically relevant" evidence="6">
    <location>
        <position position="106"/>
    </location>
</feature>
<dbReference type="InterPro" id="IPR035474">
    <property type="entry name" value="SIS_Kpsf"/>
</dbReference>
<dbReference type="SUPFAM" id="SSF53697">
    <property type="entry name" value="SIS domain"/>
    <property type="match status" value="1"/>
</dbReference>
<accession>A0A3D8YA90</accession>
<dbReference type="InterPro" id="IPR046348">
    <property type="entry name" value="SIS_dom_sf"/>
</dbReference>
<keyword evidence="5" id="KW-0479">Metal-binding</keyword>
<dbReference type="InterPro" id="IPR050986">
    <property type="entry name" value="GutQ/KpsF_isomerases"/>
</dbReference>
<keyword evidence="5" id="KW-0862">Zinc</keyword>
<dbReference type="InterPro" id="IPR004800">
    <property type="entry name" value="KdsD/KpsF-type"/>
</dbReference>
<protein>
    <submittedName>
        <fullName evidence="10">D-arabinose 5-phosphate isomerase</fullName>
    </submittedName>
</protein>
<dbReference type="NCBIfam" id="TIGR00393">
    <property type="entry name" value="kpsF"/>
    <property type="match status" value="1"/>
</dbReference>
<feature type="site" description="Catalytically relevant" evidence="6">
    <location>
        <position position="188"/>
    </location>
</feature>
<evidence type="ECO:0000313" key="11">
    <source>
        <dbReference type="Proteomes" id="UP000256373"/>
    </source>
</evidence>
<evidence type="ECO:0000256" key="2">
    <source>
        <dbReference type="ARBA" id="ARBA00022737"/>
    </source>
</evidence>
<dbReference type="RefSeq" id="WP_115832743.1">
    <property type="nucleotide sequence ID" value="NZ_QNUL01000019.1"/>
</dbReference>
<name>A0A3D8YA90_9BACT</name>
<feature type="site" description="Catalytically relevant" evidence="6">
    <location>
        <position position="54"/>
    </location>
</feature>
<evidence type="ECO:0000313" key="10">
    <source>
        <dbReference type="EMBL" id="REA58685.1"/>
    </source>
</evidence>
<evidence type="ECO:0000259" key="9">
    <source>
        <dbReference type="PROSITE" id="PS51464"/>
    </source>
</evidence>
<dbReference type="FunFam" id="3.40.50.10490:FF:000011">
    <property type="entry name" value="Arabinose 5-phosphate isomerase"/>
    <property type="match status" value="1"/>
</dbReference>
<dbReference type="GO" id="GO:0046872">
    <property type="term" value="F:metal ion binding"/>
    <property type="evidence" value="ECO:0007669"/>
    <property type="project" value="UniProtKB-KW"/>
</dbReference>
<comment type="similarity">
    <text evidence="1 4">Belongs to the SIS family. GutQ/KpsF subfamily.</text>
</comment>
<organism evidence="10 11">
    <name type="scientific">Dyadobacter luteus</name>
    <dbReference type="NCBI Taxonomy" id="2259619"/>
    <lineage>
        <taxon>Bacteria</taxon>
        <taxon>Pseudomonadati</taxon>
        <taxon>Bacteroidota</taxon>
        <taxon>Cytophagia</taxon>
        <taxon>Cytophagales</taxon>
        <taxon>Spirosomataceae</taxon>
        <taxon>Dyadobacter</taxon>
    </lineage>
</organism>
<feature type="binding site" evidence="5">
    <location>
        <position position="77"/>
    </location>
    <ligand>
        <name>Zn(2+)</name>
        <dbReference type="ChEBI" id="CHEBI:29105"/>
    </ligand>
</feature>
<evidence type="ECO:0000259" key="8">
    <source>
        <dbReference type="PROSITE" id="PS51371"/>
    </source>
</evidence>
<dbReference type="Pfam" id="PF00571">
    <property type="entry name" value="CBS"/>
    <property type="match status" value="2"/>
</dbReference>
<dbReference type="GO" id="GO:0097367">
    <property type="term" value="F:carbohydrate derivative binding"/>
    <property type="evidence" value="ECO:0007669"/>
    <property type="project" value="InterPro"/>
</dbReference>
<dbReference type="AlphaFoldDB" id="A0A3D8YA90"/>
<evidence type="ECO:0000256" key="4">
    <source>
        <dbReference type="PIRNR" id="PIRNR004692"/>
    </source>
</evidence>
<dbReference type="GO" id="GO:1901135">
    <property type="term" value="P:carbohydrate derivative metabolic process"/>
    <property type="evidence" value="ECO:0007669"/>
    <property type="project" value="InterPro"/>
</dbReference>
<dbReference type="PANTHER" id="PTHR42745:SF1">
    <property type="entry name" value="ARABINOSE 5-PHOSPHATE ISOMERASE KDSD"/>
    <property type="match status" value="1"/>
</dbReference>
<dbReference type="PANTHER" id="PTHR42745">
    <property type="match status" value="1"/>
</dbReference>
<feature type="domain" description="CBS" evidence="8">
    <location>
        <begin position="274"/>
        <end position="325"/>
    </location>
</feature>
<feature type="site" description="Catalytically relevant" evidence="6">
    <location>
        <position position="147"/>
    </location>
</feature>
<dbReference type="OrthoDB" id="9762536at2"/>
<feature type="domain" description="SIS" evidence="9">
    <location>
        <begin position="36"/>
        <end position="179"/>
    </location>
</feature>
<dbReference type="Pfam" id="PF01380">
    <property type="entry name" value="SIS"/>
    <property type="match status" value="1"/>
</dbReference>
<evidence type="ECO:0000256" key="7">
    <source>
        <dbReference type="PROSITE-ProRule" id="PRU00703"/>
    </source>
</evidence>
<dbReference type="SMART" id="SM00116">
    <property type="entry name" value="CBS"/>
    <property type="match status" value="2"/>
</dbReference>
<keyword evidence="3 7" id="KW-0129">CBS domain</keyword>
<dbReference type="Proteomes" id="UP000256373">
    <property type="component" value="Unassembled WGS sequence"/>
</dbReference>
<dbReference type="CDD" id="cd05014">
    <property type="entry name" value="SIS_Kpsf"/>
    <property type="match status" value="1"/>
</dbReference>
<reference evidence="10 11" key="1">
    <citation type="submission" date="2018-07" db="EMBL/GenBank/DDBJ databases">
        <title>Dyadobacter roseus sp. nov., isolated from rose rhizosphere soil.</title>
        <authorList>
            <person name="Chen L."/>
        </authorList>
    </citation>
    <scope>NUCLEOTIDE SEQUENCE [LARGE SCALE GENOMIC DNA]</scope>
    <source>
        <strain evidence="10 11">RS19</strain>
    </source>
</reference>
<dbReference type="InterPro" id="IPR000644">
    <property type="entry name" value="CBS_dom"/>
</dbReference>
<keyword evidence="11" id="KW-1185">Reference proteome</keyword>
<dbReference type="Gene3D" id="3.10.580.10">
    <property type="entry name" value="CBS-domain"/>
    <property type="match status" value="1"/>
</dbReference>
<evidence type="ECO:0000256" key="6">
    <source>
        <dbReference type="PIRSR" id="PIRSR004692-3"/>
    </source>
</evidence>
<dbReference type="PROSITE" id="PS51371">
    <property type="entry name" value="CBS"/>
    <property type="match status" value="2"/>
</dbReference>
<evidence type="ECO:0000256" key="1">
    <source>
        <dbReference type="ARBA" id="ARBA00008165"/>
    </source>
</evidence>
<comment type="caution">
    <text evidence="10">The sequence shown here is derived from an EMBL/GenBank/DDBJ whole genome shotgun (WGS) entry which is preliminary data.</text>
</comment>
<dbReference type="Gene3D" id="3.40.50.10490">
    <property type="entry name" value="Glucose-6-phosphate isomerase like protein, domain 1"/>
    <property type="match status" value="1"/>
</dbReference>
<dbReference type="GO" id="GO:0019146">
    <property type="term" value="F:arabinose-5-phosphate isomerase activity"/>
    <property type="evidence" value="ECO:0007669"/>
    <property type="project" value="UniProtKB-ARBA"/>
</dbReference>
<gene>
    <name evidence="10" type="ORF">DSL64_20190</name>
</gene>
<keyword evidence="10" id="KW-0413">Isomerase</keyword>
<dbReference type="InterPro" id="IPR046342">
    <property type="entry name" value="CBS_dom_sf"/>
</dbReference>
<dbReference type="InterPro" id="IPR001347">
    <property type="entry name" value="SIS_dom"/>
</dbReference>
<dbReference type="GO" id="GO:0005975">
    <property type="term" value="P:carbohydrate metabolic process"/>
    <property type="evidence" value="ECO:0007669"/>
    <property type="project" value="InterPro"/>
</dbReference>
<dbReference type="EMBL" id="QNUL01000019">
    <property type="protein sequence ID" value="REA58685.1"/>
    <property type="molecule type" value="Genomic_DNA"/>
</dbReference>
<keyword evidence="2" id="KW-0677">Repeat</keyword>
<feature type="domain" description="CBS" evidence="8">
    <location>
        <begin position="206"/>
        <end position="263"/>
    </location>
</feature>
<evidence type="ECO:0000256" key="5">
    <source>
        <dbReference type="PIRSR" id="PIRSR004692-2"/>
    </source>
</evidence>
<evidence type="ECO:0000256" key="3">
    <source>
        <dbReference type="ARBA" id="ARBA00023122"/>
    </source>
</evidence>
<dbReference type="PIRSF" id="PIRSF004692">
    <property type="entry name" value="KdsD_KpsF"/>
    <property type="match status" value="1"/>
</dbReference>